<dbReference type="Proteomes" id="UP000296201">
    <property type="component" value="Chromosome"/>
</dbReference>
<protein>
    <submittedName>
        <fullName evidence="1">Uncharacterized protein</fullName>
    </submittedName>
</protein>
<dbReference type="EMBL" id="CP032096">
    <property type="protein sequence ID" value="QBZ83451.1"/>
    <property type="molecule type" value="Genomic_DNA"/>
</dbReference>
<keyword evidence="2" id="KW-1185">Reference proteome</keyword>
<name>A0A4P7NZZ4_9GAMM</name>
<accession>A0A4P7NZZ4</accession>
<evidence type="ECO:0000313" key="2">
    <source>
        <dbReference type="Proteomes" id="UP000296201"/>
    </source>
</evidence>
<organism evidence="1 2">
    <name type="scientific">Hydrogenovibrio crunogenus</name>
    <dbReference type="NCBI Taxonomy" id="39765"/>
    <lineage>
        <taxon>Bacteria</taxon>
        <taxon>Pseudomonadati</taxon>
        <taxon>Pseudomonadota</taxon>
        <taxon>Gammaproteobacteria</taxon>
        <taxon>Thiotrichales</taxon>
        <taxon>Piscirickettsiaceae</taxon>
        <taxon>Hydrogenovibrio</taxon>
    </lineage>
</organism>
<reference evidence="1 2" key="1">
    <citation type="submission" date="2018-08" db="EMBL/GenBank/DDBJ databases">
        <title>Horizontal acquisition of hydrogen conversion ability and other habitat adaptations in Hydrogenovibrio crunogenus strains.</title>
        <authorList>
            <person name="Gonnella G."/>
            <person name="Adam N."/>
            <person name="Perner M."/>
        </authorList>
    </citation>
    <scope>NUCLEOTIDE SEQUENCE [LARGE SCALE GENOMIC DNA]</scope>
    <source>
        <strain evidence="1 2">SP-41</strain>
    </source>
</reference>
<sequence length="69" mass="7938">MESLNVSVVPLRTSMAIQFREKFAVMASFFTQTQVCSEGIYLTTLQKNVHKILLMQFNAQKRLSQDINL</sequence>
<dbReference type="AlphaFoldDB" id="A0A4P7NZZ4"/>
<proteinExistence type="predicted"/>
<evidence type="ECO:0000313" key="1">
    <source>
        <dbReference type="EMBL" id="QBZ83451.1"/>
    </source>
</evidence>
<gene>
    <name evidence="1" type="ORF">GHNINEIG_01506</name>
</gene>